<name>A0A183ATW8_9TREM</name>
<dbReference type="Proteomes" id="UP000272942">
    <property type="component" value="Unassembled WGS sequence"/>
</dbReference>
<feature type="region of interest" description="Disordered" evidence="1">
    <location>
        <begin position="218"/>
        <end position="302"/>
    </location>
</feature>
<evidence type="ECO:0000313" key="2">
    <source>
        <dbReference type="EMBL" id="VDP86993.1"/>
    </source>
</evidence>
<dbReference type="OrthoDB" id="6245045at2759"/>
<evidence type="ECO:0000256" key="1">
    <source>
        <dbReference type="SAM" id="MobiDB-lite"/>
    </source>
</evidence>
<evidence type="ECO:0000313" key="4">
    <source>
        <dbReference type="WBParaSite" id="ECPE_0001043501-mRNA-1"/>
    </source>
</evidence>
<organism evidence="4">
    <name type="scientific">Echinostoma caproni</name>
    <dbReference type="NCBI Taxonomy" id="27848"/>
    <lineage>
        <taxon>Eukaryota</taxon>
        <taxon>Metazoa</taxon>
        <taxon>Spiralia</taxon>
        <taxon>Lophotrochozoa</taxon>
        <taxon>Platyhelminthes</taxon>
        <taxon>Trematoda</taxon>
        <taxon>Digenea</taxon>
        <taxon>Plagiorchiida</taxon>
        <taxon>Echinostomata</taxon>
        <taxon>Echinostomatoidea</taxon>
        <taxon>Echinostomatidae</taxon>
        <taxon>Echinostoma</taxon>
    </lineage>
</organism>
<keyword evidence="3" id="KW-1185">Reference proteome</keyword>
<sequence length="405" mass="45248">MLRKILFDANKEKPFTQCHLIGASQIFMIPAPELDSKVLRIRASKFNSKLEFHLKSVHRSYSQSFLRIDIDPMKELLRHNQWSKSFGAKTQILDGPHIRLCELKLIERCKVDKQPLSSDVKDQALKIGLLDSHQHEVTDSQTGSRMKYNFSTEIVDPEADVETWEKLRETDMEFLKPPKTLSTPPTAPLDLGDYELADDLSASFEASLLASLKEAAMGSSKKDSSSMESVDRQSPCRTTHIPGSTAPLSAGDLRPNEKSSVVSAKRPVPQRTEALPTRSSRSFAHIPKPWTDTKRPDPSNMEHHRNRIHEEASFSDDESSLATTTAGLGSLVNFPHPRRQPVVPDSARTTQPSTVSDSFSEEAPIVRTPLTPVNVRTSFCRMDSLDETSLMLTDNSVLSAVMDLE</sequence>
<feature type="compositionally biased region" description="Basic and acidic residues" evidence="1">
    <location>
        <begin position="291"/>
        <end position="302"/>
    </location>
</feature>
<dbReference type="EMBL" id="UZAN01049019">
    <property type="protein sequence ID" value="VDP86993.1"/>
    <property type="molecule type" value="Genomic_DNA"/>
</dbReference>
<accession>A0A183ATW8</accession>
<dbReference type="WBParaSite" id="ECPE_0001043501-mRNA-1">
    <property type="protein sequence ID" value="ECPE_0001043501-mRNA-1"/>
    <property type="gene ID" value="ECPE_0001043501"/>
</dbReference>
<feature type="region of interest" description="Disordered" evidence="1">
    <location>
        <begin position="328"/>
        <end position="361"/>
    </location>
</feature>
<reference evidence="2 3" key="2">
    <citation type="submission" date="2018-11" db="EMBL/GenBank/DDBJ databases">
        <authorList>
            <consortium name="Pathogen Informatics"/>
        </authorList>
    </citation>
    <scope>NUCLEOTIDE SEQUENCE [LARGE SCALE GENOMIC DNA]</scope>
    <source>
        <strain evidence="2 3">Egypt</strain>
    </source>
</reference>
<proteinExistence type="predicted"/>
<feature type="compositionally biased region" description="Polar residues" evidence="1">
    <location>
        <begin position="347"/>
        <end position="358"/>
    </location>
</feature>
<evidence type="ECO:0000313" key="3">
    <source>
        <dbReference type="Proteomes" id="UP000272942"/>
    </source>
</evidence>
<protein>
    <submittedName>
        <fullName evidence="4">CDT1 domain-containing protein</fullName>
    </submittedName>
</protein>
<reference evidence="4" key="1">
    <citation type="submission" date="2016-06" db="UniProtKB">
        <authorList>
            <consortium name="WormBaseParasite"/>
        </authorList>
    </citation>
    <scope>IDENTIFICATION</scope>
</reference>
<gene>
    <name evidence="2" type="ORF">ECPE_LOCUS10403</name>
</gene>
<feature type="compositionally biased region" description="Basic and acidic residues" evidence="1">
    <location>
        <begin position="220"/>
        <end position="231"/>
    </location>
</feature>
<dbReference type="AlphaFoldDB" id="A0A183ATW8"/>